<reference evidence="1 2" key="1">
    <citation type="submission" date="2014-04" db="EMBL/GenBank/DDBJ databases">
        <authorList>
            <consortium name="DOE Joint Genome Institute"/>
            <person name="Kuo A."/>
            <person name="Gay G."/>
            <person name="Dore J."/>
            <person name="Kohler A."/>
            <person name="Nagy L.G."/>
            <person name="Floudas D."/>
            <person name="Copeland A."/>
            <person name="Barry K.W."/>
            <person name="Cichocki N."/>
            <person name="Veneault-Fourrey C."/>
            <person name="LaButti K."/>
            <person name="Lindquist E.A."/>
            <person name="Lipzen A."/>
            <person name="Lundell T."/>
            <person name="Morin E."/>
            <person name="Murat C."/>
            <person name="Sun H."/>
            <person name="Tunlid A."/>
            <person name="Henrissat B."/>
            <person name="Grigoriev I.V."/>
            <person name="Hibbett D.S."/>
            <person name="Martin F."/>
            <person name="Nordberg H.P."/>
            <person name="Cantor M.N."/>
            <person name="Hua S.X."/>
        </authorList>
    </citation>
    <scope>NUCLEOTIDE SEQUENCE [LARGE SCALE GENOMIC DNA]</scope>
    <source>
        <strain evidence="2">h7</strain>
    </source>
</reference>
<sequence>IMYSINDDVLRLILDFMSPEDIHGINSTNRVVYEKSMKSRYELLEITKRDKPTKVLLTHLCESDVGRYVKKVKIRPWLVHPHTNSPRSITEKAIVRFMEVAVDPHYTRKTAEARLQKRLRKDTTRITTAFKSMSMLQEFEIDWDDTREFHPEFFRAFLAPPLASWQSHLTSLTVKVPLSLVFTLASVRLPYLQSFTFHFTTAGQPEQEINHAHDGFLVFVNNLKDSLQSLTFTSTFTSQNLNLCYIFDHMGVFPSLRKISLSIPFEGGHLPEPMSFVQFVMKHSKTLNHMDLFTSRCVMRWTPSRHSCFNWIQNILGSIPERLPLLRGLGVALRPLRAPLTIVTQFLTMHPDIETLYLEDRALETTQISQLFPQFFAQPVVDILHFQAKVESLTPDLLAYFAFKFPNLQTLKIECSQILLRGTLVSDFRNYNPQTNVVVSAALLVFRYSAKYRSLD</sequence>
<evidence type="ECO:0008006" key="3">
    <source>
        <dbReference type="Google" id="ProtNLM"/>
    </source>
</evidence>
<dbReference type="EMBL" id="KN831775">
    <property type="protein sequence ID" value="KIM43505.1"/>
    <property type="molecule type" value="Genomic_DNA"/>
</dbReference>
<reference evidence="2" key="2">
    <citation type="submission" date="2015-01" db="EMBL/GenBank/DDBJ databases">
        <title>Evolutionary Origins and Diversification of the Mycorrhizal Mutualists.</title>
        <authorList>
            <consortium name="DOE Joint Genome Institute"/>
            <consortium name="Mycorrhizal Genomics Consortium"/>
            <person name="Kohler A."/>
            <person name="Kuo A."/>
            <person name="Nagy L.G."/>
            <person name="Floudas D."/>
            <person name="Copeland A."/>
            <person name="Barry K.W."/>
            <person name="Cichocki N."/>
            <person name="Veneault-Fourrey C."/>
            <person name="LaButti K."/>
            <person name="Lindquist E.A."/>
            <person name="Lipzen A."/>
            <person name="Lundell T."/>
            <person name="Morin E."/>
            <person name="Murat C."/>
            <person name="Riley R."/>
            <person name="Ohm R."/>
            <person name="Sun H."/>
            <person name="Tunlid A."/>
            <person name="Henrissat B."/>
            <person name="Grigoriev I.V."/>
            <person name="Hibbett D.S."/>
            <person name="Martin F."/>
        </authorList>
    </citation>
    <scope>NUCLEOTIDE SEQUENCE [LARGE SCALE GENOMIC DNA]</scope>
    <source>
        <strain evidence="2">h7</strain>
    </source>
</reference>
<dbReference type="STRING" id="686832.A0A0C3C3N2"/>
<evidence type="ECO:0000313" key="1">
    <source>
        <dbReference type="EMBL" id="KIM43505.1"/>
    </source>
</evidence>
<dbReference type="AlphaFoldDB" id="A0A0C3C3N2"/>
<feature type="non-terminal residue" evidence="1">
    <location>
        <position position="1"/>
    </location>
</feature>
<dbReference type="Proteomes" id="UP000053424">
    <property type="component" value="Unassembled WGS sequence"/>
</dbReference>
<dbReference type="HOGENOM" id="CLU_028894_3_0_1"/>
<name>A0A0C3C3N2_HEBCY</name>
<organism evidence="1 2">
    <name type="scientific">Hebeloma cylindrosporum</name>
    <dbReference type="NCBI Taxonomy" id="76867"/>
    <lineage>
        <taxon>Eukaryota</taxon>
        <taxon>Fungi</taxon>
        <taxon>Dikarya</taxon>
        <taxon>Basidiomycota</taxon>
        <taxon>Agaricomycotina</taxon>
        <taxon>Agaricomycetes</taxon>
        <taxon>Agaricomycetidae</taxon>
        <taxon>Agaricales</taxon>
        <taxon>Agaricineae</taxon>
        <taxon>Hymenogastraceae</taxon>
        <taxon>Hebeloma</taxon>
    </lineage>
</organism>
<dbReference type="OrthoDB" id="2997904at2759"/>
<evidence type="ECO:0000313" key="2">
    <source>
        <dbReference type="Proteomes" id="UP000053424"/>
    </source>
</evidence>
<keyword evidence="2" id="KW-1185">Reference proteome</keyword>
<gene>
    <name evidence="1" type="ORF">M413DRAFT_68711</name>
</gene>
<proteinExistence type="predicted"/>
<protein>
    <recommendedName>
        <fullName evidence="3">F-box domain-containing protein</fullName>
    </recommendedName>
</protein>
<accession>A0A0C3C3N2</accession>
<dbReference type="SUPFAM" id="SSF52047">
    <property type="entry name" value="RNI-like"/>
    <property type="match status" value="1"/>
</dbReference>